<feature type="transmembrane region" description="Helical" evidence="2">
    <location>
        <begin position="282"/>
        <end position="303"/>
    </location>
</feature>
<feature type="region of interest" description="Disordered" evidence="1">
    <location>
        <begin position="1"/>
        <end position="23"/>
    </location>
</feature>
<proteinExistence type="predicted"/>
<dbReference type="EMBL" id="JAPFFF010000018">
    <property type="protein sequence ID" value="KAK8860797.1"/>
    <property type="molecule type" value="Genomic_DNA"/>
</dbReference>
<evidence type="ECO:0000313" key="4">
    <source>
        <dbReference type="Proteomes" id="UP001470230"/>
    </source>
</evidence>
<feature type="transmembrane region" description="Helical" evidence="2">
    <location>
        <begin position="360"/>
        <end position="377"/>
    </location>
</feature>
<evidence type="ECO:0000256" key="2">
    <source>
        <dbReference type="SAM" id="Phobius"/>
    </source>
</evidence>
<feature type="transmembrane region" description="Helical" evidence="2">
    <location>
        <begin position="111"/>
        <end position="128"/>
    </location>
</feature>
<protein>
    <submittedName>
        <fullName evidence="3">Uncharacterized protein</fullName>
    </submittedName>
</protein>
<feature type="transmembrane region" description="Helical" evidence="2">
    <location>
        <begin position="51"/>
        <end position="72"/>
    </location>
</feature>
<reference evidence="3 4" key="1">
    <citation type="submission" date="2024-04" db="EMBL/GenBank/DDBJ databases">
        <title>Tritrichomonas musculus Genome.</title>
        <authorList>
            <person name="Alves-Ferreira E."/>
            <person name="Grigg M."/>
            <person name="Lorenzi H."/>
            <person name="Galac M."/>
        </authorList>
    </citation>
    <scope>NUCLEOTIDE SEQUENCE [LARGE SCALE GENOMIC DNA]</scope>
    <source>
        <strain evidence="3 4">EAF2021</strain>
    </source>
</reference>
<evidence type="ECO:0000313" key="3">
    <source>
        <dbReference type="EMBL" id="KAK8860797.1"/>
    </source>
</evidence>
<evidence type="ECO:0000256" key="1">
    <source>
        <dbReference type="SAM" id="MobiDB-lite"/>
    </source>
</evidence>
<organism evidence="3 4">
    <name type="scientific">Tritrichomonas musculus</name>
    <dbReference type="NCBI Taxonomy" id="1915356"/>
    <lineage>
        <taxon>Eukaryota</taxon>
        <taxon>Metamonada</taxon>
        <taxon>Parabasalia</taxon>
        <taxon>Tritrichomonadida</taxon>
        <taxon>Tritrichomonadidae</taxon>
        <taxon>Tritrichomonas</taxon>
    </lineage>
</organism>
<feature type="transmembrane region" description="Helical" evidence="2">
    <location>
        <begin position="183"/>
        <end position="200"/>
    </location>
</feature>
<dbReference type="Proteomes" id="UP001470230">
    <property type="component" value="Unassembled WGS sequence"/>
</dbReference>
<feature type="transmembrane region" description="Helical" evidence="2">
    <location>
        <begin position="310"/>
        <end position="329"/>
    </location>
</feature>
<sequence length="389" mass="45752">MKKGNIKMHTKNRKNQNQSNKSQLSQNLNTIKSLHKNENSNFTKIQSDSTVINTIIYYIVFLLLASSFLVFIDKFQFRQQKYFFEIKDDTPFAFLIENIGNEYFSPKFSKIFYILIIDSLIYAFFSNLHCDLDFSIFYILIITLESGFTSYVQSFHSLFLHSFLIFFELYLYCVFLHTRAYKLKWYLLCTLIAFLTTLDFCLRVEAISFAFSFISIIIISIHKTNLLTSPYRIITWKEIALIVFLCISTVFIVLFTFYNTIGLPKFIWLPLSIGDIIDEYKISQWNITLIIIEVISLFFIKYAQLNSYNTFMICILLICLFSVSIIPAYSGETAVITKVFEFKLILVLLTGIILGRQPRLYLTILIALLGILTSWIYRYNFIPLDYQFY</sequence>
<feature type="transmembrane region" description="Helical" evidence="2">
    <location>
        <begin position="206"/>
        <end position="227"/>
    </location>
</feature>
<accession>A0ABR2IDE4</accession>
<name>A0ABR2IDE4_9EUKA</name>
<keyword evidence="2" id="KW-0812">Transmembrane</keyword>
<comment type="caution">
    <text evidence="3">The sequence shown here is derived from an EMBL/GenBank/DDBJ whole genome shotgun (WGS) entry which is preliminary data.</text>
</comment>
<keyword evidence="4" id="KW-1185">Reference proteome</keyword>
<keyword evidence="2" id="KW-0472">Membrane</keyword>
<keyword evidence="2" id="KW-1133">Transmembrane helix</keyword>
<feature type="transmembrane region" description="Helical" evidence="2">
    <location>
        <begin position="158"/>
        <end position="176"/>
    </location>
</feature>
<feature type="transmembrane region" description="Helical" evidence="2">
    <location>
        <begin position="239"/>
        <end position="262"/>
    </location>
</feature>
<feature type="compositionally biased region" description="Basic residues" evidence="1">
    <location>
        <begin position="1"/>
        <end position="14"/>
    </location>
</feature>
<feature type="transmembrane region" description="Helical" evidence="2">
    <location>
        <begin position="135"/>
        <end position="152"/>
    </location>
</feature>
<gene>
    <name evidence="3" type="ORF">M9Y10_012463</name>
</gene>
<feature type="transmembrane region" description="Helical" evidence="2">
    <location>
        <begin position="335"/>
        <end position="353"/>
    </location>
</feature>